<dbReference type="InterPro" id="IPR038765">
    <property type="entry name" value="Papain-like_cys_pep_sf"/>
</dbReference>
<evidence type="ECO:0000313" key="4">
    <source>
        <dbReference type="EMBL" id="MCQ5062867.1"/>
    </source>
</evidence>
<gene>
    <name evidence="4" type="ORF">NE542_13680</name>
</gene>
<dbReference type="Pfam" id="PF00112">
    <property type="entry name" value="Peptidase_C1"/>
    <property type="match status" value="1"/>
</dbReference>
<dbReference type="Gene3D" id="3.90.70.10">
    <property type="entry name" value="Cysteine proteinases"/>
    <property type="match status" value="1"/>
</dbReference>
<dbReference type="PROSITE" id="PS50835">
    <property type="entry name" value="IG_LIKE"/>
    <property type="match status" value="1"/>
</dbReference>
<proteinExistence type="inferred from homology"/>
<dbReference type="InterPro" id="IPR000169">
    <property type="entry name" value="Pept_cys_AS"/>
</dbReference>
<dbReference type="InterPro" id="IPR007110">
    <property type="entry name" value="Ig-like_dom"/>
</dbReference>
<dbReference type="SMART" id="SM00635">
    <property type="entry name" value="BID_2"/>
    <property type="match status" value="1"/>
</dbReference>
<dbReference type="SUPFAM" id="SSF49373">
    <property type="entry name" value="Invasin/intimin cell-adhesion fragments"/>
    <property type="match status" value="1"/>
</dbReference>
<keyword evidence="2" id="KW-0732">Signal</keyword>
<dbReference type="AlphaFoldDB" id="A0AAP2XPT2"/>
<feature type="signal peptide" evidence="2">
    <location>
        <begin position="1"/>
        <end position="23"/>
    </location>
</feature>
<dbReference type="GO" id="GO:0006508">
    <property type="term" value="P:proteolysis"/>
    <property type="evidence" value="ECO:0007669"/>
    <property type="project" value="InterPro"/>
</dbReference>
<dbReference type="Pfam" id="PF02368">
    <property type="entry name" value="Big_2"/>
    <property type="match status" value="1"/>
</dbReference>
<dbReference type="InterPro" id="IPR013128">
    <property type="entry name" value="Peptidase_C1A"/>
</dbReference>
<dbReference type="CDD" id="cd02619">
    <property type="entry name" value="Peptidase_C1"/>
    <property type="match status" value="1"/>
</dbReference>
<name>A0AAP2XPT2_9FIRM</name>
<evidence type="ECO:0000259" key="3">
    <source>
        <dbReference type="PROSITE" id="PS50835"/>
    </source>
</evidence>
<dbReference type="SMART" id="SM00645">
    <property type="entry name" value="Pept_C1"/>
    <property type="match status" value="1"/>
</dbReference>
<comment type="similarity">
    <text evidence="1">Belongs to the peptidase C1 family.</text>
</comment>
<organism evidence="4 5">
    <name type="scientific">Faecalibacillus intestinalis</name>
    <dbReference type="NCBI Taxonomy" id="1982626"/>
    <lineage>
        <taxon>Bacteria</taxon>
        <taxon>Bacillati</taxon>
        <taxon>Bacillota</taxon>
        <taxon>Erysipelotrichia</taxon>
        <taxon>Erysipelotrichales</taxon>
        <taxon>Coprobacillaceae</taxon>
        <taxon>Faecalibacillus</taxon>
    </lineage>
</organism>
<dbReference type="PANTHER" id="PTHR12411">
    <property type="entry name" value="CYSTEINE PROTEASE FAMILY C1-RELATED"/>
    <property type="match status" value="1"/>
</dbReference>
<evidence type="ECO:0000313" key="5">
    <source>
        <dbReference type="Proteomes" id="UP001204814"/>
    </source>
</evidence>
<dbReference type="EMBL" id="JANGBO010000020">
    <property type="protein sequence ID" value="MCQ5062867.1"/>
    <property type="molecule type" value="Genomic_DNA"/>
</dbReference>
<reference evidence="4" key="1">
    <citation type="submission" date="2022-06" db="EMBL/GenBank/DDBJ databases">
        <title>Isolation of gut microbiota from human fecal samples.</title>
        <authorList>
            <person name="Pamer E.G."/>
            <person name="Barat B."/>
            <person name="Waligurski E."/>
            <person name="Medina S."/>
            <person name="Paddock L."/>
            <person name="Mostad J."/>
        </authorList>
    </citation>
    <scope>NUCLEOTIDE SEQUENCE</scope>
    <source>
        <strain evidence="4">DFI.6.24</strain>
    </source>
</reference>
<dbReference type="InterPro" id="IPR003343">
    <property type="entry name" value="Big_2"/>
</dbReference>
<dbReference type="Gene3D" id="2.60.40.1080">
    <property type="match status" value="1"/>
</dbReference>
<dbReference type="RefSeq" id="WP_227398536.1">
    <property type="nucleotide sequence ID" value="NZ_JAJDLC010000021.1"/>
</dbReference>
<dbReference type="Proteomes" id="UP001204814">
    <property type="component" value="Unassembled WGS sequence"/>
</dbReference>
<dbReference type="InterPro" id="IPR008964">
    <property type="entry name" value="Invasin/intimin_cell_adhesion"/>
</dbReference>
<protein>
    <submittedName>
        <fullName evidence="4">Ig-like domain-containing protein</fullName>
    </submittedName>
</protein>
<comment type="caution">
    <text evidence="4">The sequence shown here is derived from an EMBL/GenBank/DDBJ whole genome shotgun (WGS) entry which is preliminary data.</text>
</comment>
<evidence type="ECO:0000256" key="1">
    <source>
        <dbReference type="ARBA" id="ARBA00008455"/>
    </source>
</evidence>
<feature type="non-terminal residue" evidence="4">
    <location>
        <position position="568"/>
    </location>
</feature>
<sequence length="568" mass="63478">MFKRTIKTLIVMLLTISMTMPIANVKAYEENYERNVMPARDYDKFDDNFNVNQSNSLVRSSQIPSTYNSVDEGFVTSIKNQNPYGNCWAYAACSVAESYLIKKGMASSDIDLSEAHLNYYMYHNKGDKYENTDNDQTNVIGKYSFTDVGADPRMLQLAMSNFGLASETIYPISKITTMQGSKEDQNNTQYVMTNSNLLCQQAKGNESIIKQAILDNGSVLACYYDTSTAYKNSNYYNSNEVNSFNHAISIVGWDDSYAANNFDNKPTRNGAWLIKNSWGTGFGNQGYFWMSYDEYSLGSVYSYEFKNKDEENIYQYDGTNNALRYTLSSNTSTYANEFLVKRTNEELNAVSVGSATSNIPYKLEIYTNLTDINNPTSGNCEVNQNGIIENDGINYIKLSKGISLKDNTYYSIVFTLFGTNENNASIMLDATLKGTDIEFIADTSNEYCFIKSYNTWGKLSDNTFRIKGITIKEEPKPIETIILNKTDITLTKGTSETLQAIINPSDTTDDKTLKWTSRNPDVATVDNTGKVTAVGGGTATITVKSQNGKEASCEVKVTSKIESISLNK</sequence>
<dbReference type="InterPro" id="IPR040528">
    <property type="entry name" value="Lectin-like"/>
</dbReference>
<dbReference type="GO" id="GO:0008234">
    <property type="term" value="F:cysteine-type peptidase activity"/>
    <property type="evidence" value="ECO:0007669"/>
    <property type="project" value="InterPro"/>
</dbReference>
<dbReference type="InterPro" id="IPR000668">
    <property type="entry name" value="Peptidase_C1A_C"/>
</dbReference>
<evidence type="ECO:0000256" key="2">
    <source>
        <dbReference type="SAM" id="SignalP"/>
    </source>
</evidence>
<dbReference type="Pfam" id="PF18560">
    <property type="entry name" value="Lectin_like"/>
    <property type="match status" value="1"/>
</dbReference>
<dbReference type="SUPFAM" id="SSF54001">
    <property type="entry name" value="Cysteine proteinases"/>
    <property type="match status" value="1"/>
</dbReference>
<dbReference type="PROSITE" id="PS00139">
    <property type="entry name" value="THIOL_PROTEASE_CYS"/>
    <property type="match status" value="1"/>
</dbReference>
<feature type="chain" id="PRO_5042887924" evidence="2">
    <location>
        <begin position="24"/>
        <end position="568"/>
    </location>
</feature>
<feature type="domain" description="Ig-like" evidence="3">
    <location>
        <begin position="475"/>
        <end position="565"/>
    </location>
</feature>
<accession>A0AAP2XPT2</accession>